<evidence type="ECO:0000256" key="3">
    <source>
        <dbReference type="ARBA" id="ARBA00022478"/>
    </source>
</evidence>
<dbReference type="GO" id="GO:0005666">
    <property type="term" value="C:RNA polymerase III complex"/>
    <property type="evidence" value="ECO:0007669"/>
    <property type="project" value="UniProtKB-ARBA"/>
</dbReference>
<dbReference type="InterPro" id="IPR036388">
    <property type="entry name" value="WH-like_DNA-bd_sf"/>
</dbReference>
<evidence type="ECO:0000313" key="7">
    <source>
        <dbReference type="Proteomes" id="UP001530293"/>
    </source>
</evidence>
<dbReference type="Proteomes" id="UP001530293">
    <property type="component" value="Unassembled WGS sequence"/>
</dbReference>
<evidence type="ECO:0000313" key="6">
    <source>
        <dbReference type="EMBL" id="KAL3756368.1"/>
    </source>
</evidence>
<protein>
    <recommendedName>
        <fullName evidence="8">DNA-directed RNA polymerase III subunit RPC6</fullName>
    </recommendedName>
</protein>
<dbReference type="SUPFAM" id="SSF46785">
    <property type="entry name" value="Winged helix' DNA-binding domain"/>
    <property type="match status" value="1"/>
</dbReference>
<accession>A0ABD3M0L3</accession>
<evidence type="ECO:0000256" key="5">
    <source>
        <dbReference type="ARBA" id="ARBA00023242"/>
    </source>
</evidence>
<dbReference type="InterPro" id="IPR016049">
    <property type="entry name" value="RNA_pol_Rpc34-like"/>
</dbReference>
<evidence type="ECO:0000256" key="2">
    <source>
        <dbReference type="ARBA" id="ARBA00011038"/>
    </source>
</evidence>
<keyword evidence="4" id="KW-0804">Transcription</keyword>
<sequence length="377" mass="41502">MHPSSMVSSIVHRIESNTHTFAMPPTKRPIVTAATANGIKRRRAAGENVVRVGSGTGVGVGGAVRPAPVPSSSSFAAASASSTTTTNNQQLNDEFIRLLSNPQHKNKGIANSSLKSHFGSQYPALVPIINELTRTSRLTMSKLTSSKTGESEVYFSLLSVEEASKLRGLDASSKMVYQVIEAAGNKGIWTVDVRVQTNIQQATLTKIFKQLETRRLIKPIKAVTAKTKKLYMLYDLSPSKEITGGPWYSDYEFDHEFIAELRNFILMCIRRMNGGYGVGNGVTLKQIANKMIQANVSRIQLSLDEVSQVLQTLVLDYLVEQRGVTEGGGEALFVAAKPVTTMCDFEWWDVLSPDFHFRGIRFEDGVYLSAHEPHHHS</sequence>
<name>A0ABD3M0L3_9STRA</name>
<dbReference type="Gene3D" id="1.10.10.10">
    <property type="entry name" value="Winged helix-like DNA-binding domain superfamily/Winged helix DNA-binding domain"/>
    <property type="match status" value="1"/>
</dbReference>
<dbReference type="AlphaFoldDB" id="A0ABD3M0L3"/>
<proteinExistence type="inferred from homology"/>
<dbReference type="EMBL" id="JALLBG020000308">
    <property type="protein sequence ID" value="KAL3756368.1"/>
    <property type="molecule type" value="Genomic_DNA"/>
</dbReference>
<gene>
    <name evidence="6" type="ORF">ACHAWU_009110</name>
</gene>
<comment type="subcellular location">
    <subcellularLocation>
        <location evidence="1">Nucleus</location>
    </subcellularLocation>
</comment>
<comment type="caution">
    <text evidence="6">The sequence shown here is derived from an EMBL/GenBank/DDBJ whole genome shotgun (WGS) entry which is preliminary data.</text>
</comment>
<dbReference type="GO" id="GO:0005654">
    <property type="term" value="C:nucleoplasm"/>
    <property type="evidence" value="ECO:0007669"/>
    <property type="project" value="UniProtKB-ARBA"/>
</dbReference>
<comment type="similarity">
    <text evidence="2">Belongs to the eukaryotic RPC34/RPC39 RNA polymerase subunit family.</text>
</comment>
<reference evidence="6 7" key="1">
    <citation type="submission" date="2024-10" db="EMBL/GenBank/DDBJ databases">
        <title>Updated reference genomes for cyclostephanoid diatoms.</title>
        <authorList>
            <person name="Roberts W.R."/>
            <person name="Alverson A.J."/>
        </authorList>
    </citation>
    <scope>NUCLEOTIDE SEQUENCE [LARGE SCALE GENOMIC DNA]</scope>
    <source>
        <strain evidence="6 7">AJA232-27</strain>
    </source>
</reference>
<evidence type="ECO:0000256" key="1">
    <source>
        <dbReference type="ARBA" id="ARBA00004123"/>
    </source>
</evidence>
<organism evidence="6 7">
    <name type="scientific">Discostella pseudostelligera</name>
    <dbReference type="NCBI Taxonomy" id="259834"/>
    <lineage>
        <taxon>Eukaryota</taxon>
        <taxon>Sar</taxon>
        <taxon>Stramenopiles</taxon>
        <taxon>Ochrophyta</taxon>
        <taxon>Bacillariophyta</taxon>
        <taxon>Coscinodiscophyceae</taxon>
        <taxon>Thalassiosirophycidae</taxon>
        <taxon>Stephanodiscales</taxon>
        <taxon>Stephanodiscaceae</taxon>
        <taxon>Discostella</taxon>
    </lineage>
</organism>
<dbReference type="FunFam" id="1.10.10.10:FF:000116">
    <property type="entry name" value="DNA-directed RNA polymerase III subunit RPC6"/>
    <property type="match status" value="1"/>
</dbReference>
<evidence type="ECO:0008006" key="8">
    <source>
        <dbReference type="Google" id="ProtNLM"/>
    </source>
</evidence>
<dbReference type="InterPro" id="IPR007832">
    <property type="entry name" value="RNA_pol_Rpc34"/>
</dbReference>
<dbReference type="GO" id="GO:0005737">
    <property type="term" value="C:cytoplasm"/>
    <property type="evidence" value="ECO:0007669"/>
    <property type="project" value="UniProtKB-ARBA"/>
</dbReference>
<keyword evidence="3" id="KW-0240">DNA-directed RNA polymerase</keyword>
<dbReference type="PANTHER" id="PTHR12780">
    <property type="entry name" value="RNA POLYMERASE III DNA DIRECTED , 39KD SUBUNIT-RELATED"/>
    <property type="match status" value="1"/>
</dbReference>
<dbReference type="Pfam" id="PF05158">
    <property type="entry name" value="RNA_pol_Rpc34"/>
    <property type="match status" value="1"/>
</dbReference>
<keyword evidence="7" id="KW-1185">Reference proteome</keyword>
<evidence type="ECO:0000256" key="4">
    <source>
        <dbReference type="ARBA" id="ARBA00023163"/>
    </source>
</evidence>
<dbReference type="InterPro" id="IPR036390">
    <property type="entry name" value="WH_DNA-bd_sf"/>
</dbReference>
<keyword evidence="5" id="KW-0539">Nucleus</keyword>